<sequence>MFKPISRSMDLPGVELDADLRLPTNTRALVVFVHGSGSGRLSPRNQYVADVLAHRGLGSLLFDLLTEKEQRLDNLTGELRFDIPLLARRLIDVIDWAARDPQLRLLRIGLFGASTGAGAALVAAAERAQVVGAVVSRGGRTDLAGPALARVKAPTLQIVGAQDPVVFDLNCQSSRALRCEQRLEVVEGATHLFEEPGALETVARLAGEWFEKYLQSPHP</sequence>
<organism evidence="3 4">
    <name type="scientific">Pseudomonas veronii 1YdBTEX2</name>
    <dbReference type="NCBI Taxonomy" id="1295141"/>
    <lineage>
        <taxon>Bacteria</taxon>
        <taxon>Pseudomonadati</taxon>
        <taxon>Pseudomonadota</taxon>
        <taxon>Gammaproteobacteria</taxon>
        <taxon>Pseudomonadales</taxon>
        <taxon>Pseudomonadaceae</taxon>
        <taxon>Pseudomonas</taxon>
    </lineage>
</organism>
<dbReference type="PANTHER" id="PTHR22946:SF9">
    <property type="entry name" value="POLYKETIDE TRANSFERASE AF380"/>
    <property type="match status" value="1"/>
</dbReference>
<keyword evidence="1" id="KW-0378">Hydrolase</keyword>
<gene>
    <name evidence="3" type="ORF">PVE_R1G3766</name>
</gene>
<evidence type="ECO:0000256" key="1">
    <source>
        <dbReference type="ARBA" id="ARBA00022801"/>
    </source>
</evidence>
<evidence type="ECO:0000259" key="2">
    <source>
        <dbReference type="Pfam" id="PF01738"/>
    </source>
</evidence>
<name>A0A1D3JZX8_PSEVE</name>
<evidence type="ECO:0000313" key="4">
    <source>
        <dbReference type="Proteomes" id="UP000245431"/>
    </source>
</evidence>
<dbReference type="GO" id="GO:0052689">
    <property type="term" value="F:carboxylic ester hydrolase activity"/>
    <property type="evidence" value="ECO:0007669"/>
    <property type="project" value="UniProtKB-ARBA"/>
</dbReference>
<dbReference type="InterPro" id="IPR002925">
    <property type="entry name" value="Dienelactn_hydro"/>
</dbReference>
<dbReference type="EMBL" id="LT599583">
    <property type="protein sequence ID" value="SBW81648.1"/>
    <property type="molecule type" value="Genomic_DNA"/>
</dbReference>
<dbReference type="InterPro" id="IPR029058">
    <property type="entry name" value="AB_hydrolase_fold"/>
</dbReference>
<protein>
    <submittedName>
        <fullName evidence="3">DeoR faimly transcriptional regulator</fullName>
    </submittedName>
</protein>
<evidence type="ECO:0000313" key="3">
    <source>
        <dbReference type="EMBL" id="SBW81648.1"/>
    </source>
</evidence>
<accession>A0A1D3JZX8</accession>
<dbReference type="Proteomes" id="UP000245431">
    <property type="component" value="Chromosome PVE_r1"/>
</dbReference>
<reference evidence="4" key="1">
    <citation type="submission" date="2016-07" db="EMBL/GenBank/DDBJ databases">
        <authorList>
            <person name="Florea S."/>
            <person name="Webb J.S."/>
            <person name="Jaromczyk J."/>
            <person name="Schardl C.L."/>
        </authorList>
    </citation>
    <scope>NUCLEOTIDE SEQUENCE [LARGE SCALE GENOMIC DNA]</scope>
    <source>
        <strain evidence="4">1YdBTEX2</strain>
    </source>
</reference>
<dbReference type="InterPro" id="IPR050261">
    <property type="entry name" value="FrsA_esterase"/>
</dbReference>
<dbReference type="Gene3D" id="3.40.50.1820">
    <property type="entry name" value="alpha/beta hydrolase"/>
    <property type="match status" value="1"/>
</dbReference>
<feature type="domain" description="Dienelactone hydrolase" evidence="2">
    <location>
        <begin position="48"/>
        <end position="198"/>
    </location>
</feature>
<dbReference type="SUPFAM" id="SSF53474">
    <property type="entry name" value="alpha/beta-Hydrolases"/>
    <property type="match status" value="1"/>
</dbReference>
<dbReference type="RefSeq" id="WP_026140150.1">
    <property type="nucleotide sequence ID" value="NZ_AOUH01000025.1"/>
</dbReference>
<proteinExistence type="predicted"/>
<dbReference type="AlphaFoldDB" id="A0A1D3JZX8"/>
<dbReference type="Pfam" id="PF01738">
    <property type="entry name" value="DLH"/>
    <property type="match status" value="1"/>
</dbReference>
<dbReference type="PANTHER" id="PTHR22946">
    <property type="entry name" value="DIENELACTONE HYDROLASE DOMAIN-CONTAINING PROTEIN-RELATED"/>
    <property type="match status" value="1"/>
</dbReference>